<dbReference type="KEGG" id="bss:BSUW23_09650"/>
<evidence type="ECO:0000256" key="1">
    <source>
        <dbReference type="SAM" id="Phobius"/>
    </source>
</evidence>
<evidence type="ECO:0000313" key="3">
    <source>
        <dbReference type="Proteomes" id="UP000002233"/>
    </source>
</evidence>
<feature type="transmembrane region" description="Helical" evidence="1">
    <location>
        <begin position="41"/>
        <end position="62"/>
    </location>
</feature>
<organism evidence="2 3">
    <name type="scientific">Bacillus spizizenii (strain ATCC 23059 / NRRL B-14472 / W23)</name>
    <name type="common">Bacillus subtilis subsp. spizizenii</name>
    <dbReference type="NCBI Taxonomy" id="655816"/>
    <lineage>
        <taxon>Bacteria</taxon>
        <taxon>Bacillati</taxon>
        <taxon>Bacillota</taxon>
        <taxon>Bacilli</taxon>
        <taxon>Bacillales</taxon>
        <taxon>Bacillaceae</taxon>
        <taxon>Bacillus</taxon>
    </lineage>
</organism>
<dbReference type="AlphaFoldDB" id="E0TX70"/>
<protein>
    <submittedName>
        <fullName evidence="2">Uncharacterized protein</fullName>
    </submittedName>
</protein>
<accession>E0TX70</accession>
<keyword evidence="1" id="KW-1133">Transmembrane helix</keyword>
<proteinExistence type="predicted"/>
<dbReference type="Proteomes" id="UP000002233">
    <property type="component" value="Chromosome"/>
</dbReference>
<name>E0TX70_BACSH</name>
<feature type="transmembrane region" description="Helical" evidence="1">
    <location>
        <begin position="181"/>
        <end position="200"/>
    </location>
</feature>
<sequence length="250" mass="29546">MNFDTKYLIRWGIPGWVFIMLISLPILFLYHDELLKFKIDISKTLGLFVSLAFFGVTIGYIMQQIHFSNRWSKNKQIIDEAARMTNAVEEHVKGVSLHEWGEGDHHKDYYVFEYVWHRGLLKLKDAAQRDYIADRYRHILSTIHSLGTLRVSLVISIVINFVTLIKYNFDSYLNQTLNPNMYIFNLVIFLIYFGLIGWLFKVVSKGYEHYSANLNAFQGYFLNELINWNTFKENEQLQENDDADEIEPSY</sequence>
<keyword evidence="1" id="KW-0472">Membrane</keyword>
<reference key="1">
    <citation type="submission" date="2010-08" db="EMBL/GenBank/DDBJ databases">
        <authorList>
            <person name="Zeigler D.R."/>
        </authorList>
    </citation>
    <scope>NUCLEOTIDE SEQUENCE</scope>
    <source>
        <strain>W23</strain>
    </source>
</reference>
<keyword evidence="1" id="KW-0812">Transmembrane</keyword>
<reference evidence="2 3" key="2">
    <citation type="journal article" date="2011" name="Microbiology">
        <title>The genome sequence of Bacillus subtilis subsp. spizizenii W23: insights into speciation within the B. subtilis complex and into the history of B. subtilis genetics.</title>
        <authorList>
            <person name="Zeigler D.R."/>
        </authorList>
    </citation>
    <scope>NUCLEOTIDE SEQUENCE [LARGE SCALE GENOMIC DNA]</scope>
    <source>
        <strain evidence="3">ATCC 23059 / NRRL B-14472 / W23</strain>
    </source>
</reference>
<dbReference type="EMBL" id="CP002183">
    <property type="protein sequence ID" value="ADM37976.1"/>
    <property type="molecule type" value="Genomic_DNA"/>
</dbReference>
<feature type="transmembrane region" description="Helical" evidence="1">
    <location>
        <begin position="147"/>
        <end position="169"/>
    </location>
</feature>
<dbReference type="HOGENOM" id="CLU_112332_0_0_9"/>
<dbReference type="RefSeq" id="WP_003220262.1">
    <property type="nucleotide sequence ID" value="NC_014479.1"/>
</dbReference>
<evidence type="ECO:0000313" key="2">
    <source>
        <dbReference type="EMBL" id="ADM37976.1"/>
    </source>
</evidence>
<gene>
    <name evidence="2" type="ordered locus">BSUW23_09650</name>
</gene>
<feature type="transmembrane region" description="Helical" evidence="1">
    <location>
        <begin position="7"/>
        <end position="29"/>
    </location>
</feature>